<evidence type="ECO:0000256" key="2">
    <source>
        <dbReference type="SAM" id="SignalP"/>
    </source>
</evidence>
<evidence type="ECO:0000313" key="3">
    <source>
        <dbReference type="EMBL" id="MFC5063852.1"/>
    </source>
</evidence>
<evidence type="ECO:0000256" key="1">
    <source>
        <dbReference type="SAM" id="MobiDB-lite"/>
    </source>
</evidence>
<feature type="region of interest" description="Disordered" evidence="1">
    <location>
        <begin position="44"/>
        <end position="63"/>
    </location>
</feature>
<dbReference type="RefSeq" id="WP_378037200.1">
    <property type="nucleotide sequence ID" value="NZ_JBHSIV010000017.1"/>
</dbReference>
<organism evidence="3 4">
    <name type="scientific">Actinomycetospora atypica</name>
    <dbReference type="NCBI Taxonomy" id="1290095"/>
    <lineage>
        <taxon>Bacteria</taxon>
        <taxon>Bacillati</taxon>
        <taxon>Actinomycetota</taxon>
        <taxon>Actinomycetes</taxon>
        <taxon>Pseudonocardiales</taxon>
        <taxon>Pseudonocardiaceae</taxon>
        <taxon>Actinomycetospora</taxon>
    </lineage>
</organism>
<evidence type="ECO:0008006" key="5">
    <source>
        <dbReference type="Google" id="ProtNLM"/>
    </source>
</evidence>
<evidence type="ECO:0000313" key="4">
    <source>
        <dbReference type="Proteomes" id="UP001595947"/>
    </source>
</evidence>
<dbReference type="EMBL" id="JBHSIV010000017">
    <property type="protein sequence ID" value="MFC5063852.1"/>
    <property type="molecule type" value="Genomic_DNA"/>
</dbReference>
<keyword evidence="4" id="KW-1185">Reference proteome</keyword>
<reference evidence="4" key="1">
    <citation type="journal article" date="2019" name="Int. J. Syst. Evol. Microbiol.">
        <title>The Global Catalogue of Microorganisms (GCM) 10K type strain sequencing project: providing services to taxonomists for standard genome sequencing and annotation.</title>
        <authorList>
            <consortium name="The Broad Institute Genomics Platform"/>
            <consortium name="The Broad Institute Genome Sequencing Center for Infectious Disease"/>
            <person name="Wu L."/>
            <person name="Ma J."/>
        </authorList>
    </citation>
    <scope>NUCLEOTIDE SEQUENCE [LARGE SCALE GENOMIC DNA]</scope>
    <source>
        <strain evidence="4">CGMCC 4.7093</strain>
    </source>
</reference>
<proteinExistence type="predicted"/>
<protein>
    <recommendedName>
        <fullName evidence="5">Secreted protein</fullName>
    </recommendedName>
</protein>
<feature type="compositionally biased region" description="Polar residues" evidence="1">
    <location>
        <begin position="53"/>
        <end position="63"/>
    </location>
</feature>
<dbReference type="Proteomes" id="UP001595947">
    <property type="component" value="Unassembled WGS sequence"/>
</dbReference>
<gene>
    <name evidence="3" type="ORF">ACFPBZ_16655</name>
</gene>
<feature type="signal peptide" evidence="2">
    <location>
        <begin position="1"/>
        <end position="27"/>
    </location>
</feature>
<name>A0ABV9YQA4_9PSEU</name>
<sequence>MSVLRSAVLATVIAGAGLGSLAGVASAHEAAPAAGCSNAVKASSENGAGRTLGDTTGGDQDISGSNVCDILNGNEIASDNNVAALAGTITNGDTVTRTSTETEETSIVTTITGLLGL</sequence>
<comment type="caution">
    <text evidence="3">The sequence shown here is derived from an EMBL/GenBank/DDBJ whole genome shotgun (WGS) entry which is preliminary data.</text>
</comment>
<keyword evidence="2" id="KW-0732">Signal</keyword>
<feature type="chain" id="PRO_5046006564" description="Secreted protein" evidence="2">
    <location>
        <begin position="28"/>
        <end position="117"/>
    </location>
</feature>
<accession>A0ABV9YQA4</accession>